<dbReference type="Proteomes" id="UP001370490">
    <property type="component" value="Unassembled WGS sequence"/>
</dbReference>
<evidence type="ECO:0000256" key="3">
    <source>
        <dbReference type="ARBA" id="ARBA00022692"/>
    </source>
</evidence>
<name>A0AAN8WJN5_9MAGN</name>
<protein>
    <submittedName>
        <fullName evidence="7">Uncharacterized protein</fullName>
    </submittedName>
</protein>
<keyword evidence="3 6" id="KW-0812">Transmembrane</keyword>
<feature type="non-terminal residue" evidence="7">
    <location>
        <position position="1"/>
    </location>
</feature>
<evidence type="ECO:0000256" key="1">
    <source>
        <dbReference type="ARBA" id="ARBA00004370"/>
    </source>
</evidence>
<sequence length="236" mass="26442">FELTSHTPKRILAIAVLGFGVWTSTHHDECRRSLTLPVLGLDFYSLCFCFSCRFIVTNNGSGHSLSTKNWKRMKSCPVKADDCNNLPKKYEAKISFAHTTLILIYFFCEYLGVNASYYDVTFHPVSSYSYHKLYNNSPASNATIVFLASKQCSLLELQNTGKLNEMVDDTDHLDPHQKLLASILIKGKSRKDHLQATKASIAGVLAPFSVIFAVTVVSFGIWMSTPHDGHRRSLTL</sequence>
<dbReference type="GO" id="GO:0009734">
    <property type="term" value="P:auxin-activated signaling pathway"/>
    <property type="evidence" value="ECO:0007669"/>
    <property type="project" value="InterPro"/>
</dbReference>
<organism evidence="7 8">
    <name type="scientific">Dillenia turbinata</name>
    <dbReference type="NCBI Taxonomy" id="194707"/>
    <lineage>
        <taxon>Eukaryota</taxon>
        <taxon>Viridiplantae</taxon>
        <taxon>Streptophyta</taxon>
        <taxon>Embryophyta</taxon>
        <taxon>Tracheophyta</taxon>
        <taxon>Spermatophyta</taxon>
        <taxon>Magnoliopsida</taxon>
        <taxon>eudicotyledons</taxon>
        <taxon>Gunneridae</taxon>
        <taxon>Pentapetalae</taxon>
        <taxon>Dilleniales</taxon>
        <taxon>Dilleniaceae</taxon>
        <taxon>Dillenia</taxon>
    </lineage>
</organism>
<comment type="similarity">
    <text evidence="2">Belongs to the tetraspanin (TM4SF) family.</text>
</comment>
<dbReference type="EMBL" id="JBAMMX010000001">
    <property type="protein sequence ID" value="KAK6947773.1"/>
    <property type="molecule type" value="Genomic_DNA"/>
</dbReference>
<evidence type="ECO:0000256" key="2">
    <source>
        <dbReference type="ARBA" id="ARBA00006840"/>
    </source>
</evidence>
<dbReference type="PANTHER" id="PTHR32191">
    <property type="entry name" value="TETRASPANIN-8-RELATED"/>
    <property type="match status" value="1"/>
</dbReference>
<feature type="non-terminal residue" evidence="7">
    <location>
        <position position="236"/>
    </location>
</feature>
<proteinExistence type="inferred from homology"/>
<accession>A0AAN8WJN5</accession>
<evidence type="ECO:0000256" key="5">
    <source>
        <dbReference type="ARBA" id="ARBA00023136"/>
    </source>
</evidence>
<dbReference type="InterPro" id="IPR044991">
    <property type="entry name" value="TET_plant"/>
</dbReference>
<gene>
    <name evidence="7" type="ORF">RJ641_001246</name>
</gene>
<keyword evidence="5 6" id="KW-0472">Membrane</keyword>
<comment type="subcellular location">
    <subcellularLocation>
        <location evidence="1">Membrane</location>
    </subcellularLocation>
</comment>
<comment type="caution">
    <text evidence="7">The sequence shown here is derived from an EMBL/GenBank/DDBJ whole genome shotgun (WGS) entry which is preliminary data.</text>
</comment>
<evidence type="ECO:0000313" key="8">
    <source>
        <dbReference type="Proteomes" id="UP001370490"/>
    </source>
</evidence>
<evidence type="ECO:0000256" key="6">
    <source>
        <dbReference type="SAM" id="Phobius"/>
    </source>
</evidence>
<feature type="transmembrane region" description="Helical" evidence="6">
    <location>
        <begin position="199"/>
        <end position="223"/>
    </location>
</feature>
<keyword evidence="4 6" id="KW-1133">Transmembrane helix</keyword>
<dbReference type="AlphaFoldDB" id="A0AAN8WJN5"/>
<evidence type="ECO:0000313" key="7">
    <source>
        <dbReference type="EMBL" id="KAK6947773.1"/>
    </source>
</evidence>
<reference evidence="7 8" key="1">
    <citation type="submission" date="2023-12" db="EMBL/GenBank/DDBJ databases">
        <title>A high-quality genome assembly for Dillenia turbinata (Dilleniales).</title>
        <authorList>
            <person name="Chanderbali A."/>
        </authorList>
    </citation>
    <scope>NUCLEOTIDE SEQUENCE [LARGE SCALE GENOMIC DNA]</scope>
    <source>
        <strain evidence="7">LSX21</strain>
        <tissue evidence="7">Leaf</tissue>
    </source>
</reference>
<dbReference type="GO" id="GO:0016020">
    <property type="term" value="C:membrane"/>
    <property type="evidence" value="ECO:0007669"/>
    <property type="project" value="UniProtKB-SubCell"/>
</dbReference>
<evidence type="ECO:0000256" key="4">
    <source>
        <dbReference type="ARBA" id="ARBA00022989"/>
    </source>
</evidence>
<keyword evidence="8" id="KW-1185">Reference proteome</keyword>